<comment type="function">
    <text evidence="11 14">Involved in the type II fatty acid elongation cycle. Catalyzes the elongation of a wide range of acyl-ACP by the addition of two carbons from malonyl-ACP to an acyl acceptor. Can efficiently catalyze the conversion of palmitoleoyl-ACP (cis-hexadec-9-enoyl-ACP) to cis-vaccenoyl-ACP (cis-octadec-11-enoyl-ACP), an essential step in the thermal regulation of fatty acid composition.</text>
</comment>
<sequence>MKRRVVVTGIGAITPIGIGKESFFQALKEGKSGIGKITKFDAKDFPAQIAGEVKDFEPTDYIDKKEAKRMDRFTQFAVAAAKLAVDDSQIDLDKINQHRFGVILGSGIGGIETFEKEYQKLFNKGPKRVSPFFIPMMITNIGAGQVSMAFGAKGPNSTTVTACASSTNAIGDAFKIIQRGDADIMLTGGTEASITPLAVAGFCTMKALSTRNDDPTKASRPFDKDRDGFVMGEGAGMLIIEELEHALARGAHIYAEMVGYGMSADAYHITAPAPEGEGAARAMKNAIDDAQIKPEDIDYINAHGTSTPLNDKNETMGIKTVFGEHAYKLSVSSTKSMTGHLLGGAGAVEAIACVLALTENFIPPTINYTTPDPECDLDYTPNEGRKKEVRYALSNSLGFGGHNATIILKRYE</sequence>
<evidence type="ECO:0000256" key="14">
    <source>
        <dbReference type="PIRNR" id="PIRNR000447"/>
    </source>
</evidence>
<reference evidence="17" key="1">
    <citation type="submission" date="2021-07" db="EMBL/GenBank/DDBJ databases">
        <title>Complete genome sequence of Crassaminicella sp. 143-21, isolated from a deep-sea hydrothermal vent.</title>
        <authorList>
            <person name="Li X."/>
        </authorList>
    </citation>
    <scope>NUCLEOTIDE SEQUENCE</scope>
    <source>
        <strain evidence="17">143-21</strain>
    </source>
</reference>
<evidence type="ECO:0000256" key="9">
    <source>
        <dbReference type="ARBA" id="ARBA00023160"/>
    </source>
</evidence>
<evidence type="ECO:0000313" key="17">
    <source>
        <dbReference type="EMBL" id="QXM05891.1"/>
    </source>
</evidence>
<keyword evidence="7" id="KW-0276">Fatty acid metabolism</keyword>
<keyword evidence="10 14" id="KW-0012">Acyltransferase</keyword>
<name>A0ABX8RAS4_9CLOT</name>
<evidence type="ECO:0000313" key="18">
    <source>
        <dbReference type="Proteomes" id="UP000886818"/>
    </source>
</evidence>
<keyword evidence="8" id="KW-0443">Lipid metabolism</keyword>
<protein>
    <recommendedName>
        <fullName evidence="4 14">3-oxoacyl-[acyl-carrier-protein] synthase 2</fullName>
        <ecNumber evidence="3 14">2.3.1.179</ecNumber>
    </recommendedName>
</protein>
<dbReference type="NCBIfam" id="NF005589">
    <property type="entry name" value="PRK07314.1"/>
    <property type="match status" value="1"/>
</dbReference>
<evidence type="ECO:0000256" key="7">
    <source>
        <dbReference type="ARBA" id="ARBA00022832"/>
    </source>
</evidence>
<dbReference type="EMBL" id="CP078093">
    <property type="protein sequence ID" value="QXM05891.1"/>
    <property type="molecule type" value="Genomic_DNA"/>
</dbReference>
<dbReference type="SMART" id="SM00825">
    <property type="entry name" value="PKS_KS"/>
    <property type="match status" value="1"/>
</dbReference>
<evidence type="ECO:0000256" key="10">
    <source>
        <dbReference type="ARBA" id="ARBA00023315"/>
    </source>
</evidence>
<organism evidence="17 18">
    <name type="scientific">Crassaminicella indica</name>
    <dbReference type="NCBI Taxonomy" id="2855394"/>
    <lineage>
        <taxon>Bacteria</taxon>
        <taxon>Bacillati</taxon>
        <taxon>Bacillota</taxon>
        <taxon>Clostridia</taxon>
        <taxon>Eubacteriales</taxon>
        <taxon>Clostridiaceae</taxon>
        <taxon>Crassaminicella</taxon>
    </lineage>
</organism>
<evidence type="ECO:0000256" key="3">
    <source>
        <dbReference type="ARBA" id="ARBA00012356"/>
    </source>
</evidence>
<dbReference type="InterPro" id="IPR014030">
    <property type="entry name" value="Ketoacyl_synth_N"/>
</dbReference>
<evidence type="ECO:0000256" key="13">
    <source>
        <dbReference type="ARBA" id="ARBA00047659"/>
    </source>
</evidence>
<feature type="domain" description="Ketosynthase family 3 (KS3)" evidence="16">
    <location>
        <begin position="2"/>
        <end position="410"/>
    </location>
</feature>
<keyword evidence="5 14" id="KW-0444">Lipid biosynthesis</keyword>
<evidence type="ECO:0000256" key="8">
    <source>
        <dbReference type="ARBA" id="ARBA00023098"/>
    </source>
</evidence>
<dbReference type="Pfam" id="PF00109">
    <property type="entry name" value="ketoacyl-synt"/>
    <property type="match status" value="1"/>
</dbReference>
<dbReference type="EC" id="2.3.1.179" evidence="3 14"/>
<dbReference type="Pfam" id="PF02801">
    <property type="entry name" value="Ketoacyl-synt_C"/>
    <property type="match status" value="1"/>
</dbReference>
<dbReference type="InterPro" id="IPR020841">
    <property type="entry name" value="PKS_Beta-ketoAc_synthase_dom"/>
</dbReference>
<dbReference type="CDD" id="cd00834">
    <property type="entry name" value="KAS_I_II"/>
    <property type="match status" value="1"/>
</dbReference>
<evidence type="ECO:0000256" key="1">
    <source>
        <dbReference type="ARBA" id="ARBA00005194"/>
    </source>
</evidence>
<comment type="similarity">
    <text evidence="2 14 15">Belongs to the thiolase-like superfamily. Beta-ketoacyl-ACP synthases family.</text>
</comment>
<gene>
    <name evidence="17" type="primary">fabF</name>
    <name evidence="17" type="ORF">KVH43_11080</name>
</gene>
<comment type="catalytic activity">
    <reaction evidence="13 14">
        <text>a fatty acyl-[ACP] + malonyl-[ACP] + H(+) = a 3-oxoacyl-[ACP] + holo-[ACP] + CO2</text>
        <dbReference type="Rhea" id="RHEA:22836"/>
        <dbReference type="Rhea" id="RHEA-COMP:9623"/>
        <dbReference type="Rhea" id="RHEA-COMP:9685"/>
        <dbReference type="Rhea" id="RHEA-COMP:9916"/>
        <dbReference type="Rhea" id="RHEA-COMP:14125"/>
        <dbReference type="ChEBI" id="CHEBI:15378"/>
        <dbReference type="ChEBI" id="CHEBI:16526"/>
        <dbReference type="ChEBI" id="CHEBI:64479"/>
        <dbReference type="ChEBI" id="CHEBI:78449"/>
        <dbReference type="ChEBI" id="CHEBI:78776"/>
        <dbReference type="ChEBI" id="CHEBI:138651"/>
    </reaction>
</comment>
<accession>A0ABX8RAS4</accession>
<dbReference type="PROSITE" id="PS00606">
    <property type="entry name" value="KS3_1"/>
    <property type="match status" value="1"/>
</dbReference>
<keyword evidence="9 14" id="KW-0275">Fatty acid biosynthesis</keyword>
<evidence type="ECO:0000256" key="11">
    <source>
        <dbReference type="ARBA" id="ARBA00024006"/>
    </source>
</evidence>
<comment type="pathway">
    <text evidence="1 14">Lipid metabolism; fatty acid biosynthesis.</text>
</comment>
<proteinExistence type="inferred from homology"/>
<evidence type="ECO:0000256" key="4">
    <source>
        <dbReference type="ARBA" id="ARBA00014657"/>
    </source>
</evidence>
<dbReference type="PIRSF" id="PIRSF000447">
    <property type="entry name" value="KAS_II"/>
    <property type="match status" value="1"/>
</dbReference>
<comment type="catalytic activity">
    <reaction evidence="12 14">
        <text>(9Z)-hexadecenoyl-[ACP] + malonyl-[ACP] + H(+) = 3-oxo-(11Z)-octadecenoyl-[ACP] + holo-[ACP] + CO2</text>
        <dbReference type="Rhea" id="RHEA:55040"/>
        <dbReference type="Rhea" id="RHEA-COMP:9623"/>
        <dbReference type="Rhea" id="RHEA-COMP:9685"/>
        <dbReference type="Rhea" id="RHEA-COMP:10800"/>
        <dbReference type="Rhea" id="RHEA-COMP:14074"/>
        <dbReference type="ChEBI" id="CHEBI:15378"/>
        <dbReference type="ChEBI" id="CHEBI:16526"/>
        <dbReference type="ChEBI" id="CHEBI:64479"/>
        <dbReference type="ChEBI" id="CHEBI:78449"/>
        <dbReference type="ChEBI" id="CHEBI:83989"/>
        <dbReference type="ChEBI" id="CHEBI:138538"/>
        <dbReference type="EC" id="2.3.1.179"/>
    </reaction>
</comment>
<dbReference type="InterPro" id="IPR014031">
    <property type="entry name" value="Ketoacyl_synth_C"/>
</dbReference>
<dbReference type="InterPro" id="IPR017568">
    <property type="entry name" value="3-oxoacyl-ACP_synth-2"/>
</dbReference>
<dbReference type="GO" id="GO:0004315">
    <property type="term" value="F:3-oxoacyl-[acyl-carrier-protein] synthase activity"/>
    <property type="evidence" value="ECO:0007669"/>
    <property type="project" value="UniProtKB-EC"/>
</dbReference>
<dbReference type="NCBIfam" id="TIGR03150">
    <property type="entry name" value="fabF"/>
    <property type="match status" value="1"/>
</dbReference>
<dbReference type="PROSITE" id="PS52004">
    <property type="entry name" value="KS3_2"/>
    <property type="match status" value="1"/>
</dbReference>
<keyword evidence="6 14" id="KW-0808">Transferase</keyword>
<evidence type="ECO:0000256" key="5">
    <source>
        <dbReference type="ARBA" id="ARBA00022516"/>
    </source>
</evidence>
<dbReference type="InterPro" id="IPR018201">
    <property type="entry name" value="Ketoacyl_synth_AS"/>
</dbReference>
<evidence type="ECO:0000256" key="15">
    <source>
        <dbReference type="RuleBase" id="RU003694"/>
    </source>
</evidence>
<dbReference type="Proteomes" id="UP000886818">
    <property type="component" value="Chromosome"/>
</dbReference>
<dbReference type="NCBIfam" id="NF004970">
    <property type="entry name" value="PRK06333.1"/>
    <property type="match status" value="1"/>
</dbReference>
<evidence type="ECO:0000259" key="16">
    <source>
        <dbReference type="PROSITE" id="PS52004"/>
    </source>
</evidence>
<dbReference type="InterPro" id="IPR000794">
    <property type="entry name" value="Beta-ketoacyl_synthase"/>
</dbReference>
<dbReference type="PANTHER" id="PTHR11712:SF336">
    <property type="entry name" value="3-OXOACYL-[ACYL-CARRIER-PROTEIN] SYNTHASE, MITOCHONDRIAL"/>
    <property type="match status" value="1"/>
</dbReference>
<dbReference type="PANTHER" id="PTHR11712">
    <property type="entry name" value="POLYKETIDE SYNTHASE-RELATED"/>
    <property type="match status" value="1"/>
</dbReference>
<evidence type="ECO:0000256" key="12">
    <source>
        <dbReference type="ARBA" id="ARBA00047318"/>
    </source>
</evidence>
<evidence type="ECO:0000256" key="2">
    <source>
        <dbReference type="ARBA" id="ARBA00008467"/>
    </source>
</evidence>
<evidence type="ECO:0000256" key="6">
    <source>
        <dbReference type="ARBA" id="ARBA00022679"/>
    </source>
</evidence>
<keyword evidence="18" id="KW-1185">Reference proteome</keyword>
<dbReference type="RefSeq" id="WP_218282589.1">
    <property type="nucleotide sequence ID" value="NZ_CP078093.1"/>
</dbReference>